<sequence>MGNSHLHNSYHPQDQSGKFSSVNVRYGEEATGESYEERSVSYKVNDRTATVSIKKTLPRSNFFPTEKFIISITDSDKVNPLTSWRVMPYRFEMMIEKTYGEELLKVSYAKHWFVLNNDIFWMVAPLSNKIGAKSPILKLYNQDATKNAKITTNPGGGITETSINPYRVRGCDNRRGLVVIEWKKKGWDQNPYMVTVSHYFASLHNSNTGFSVLATITGEENGFIVENPIAHPATSLFEMFDKVSRTGHWTPNACPHCANENTCGFSPTVTSDPPRQRSFTMFQSNSKWFRDRP</sequence>
<dbReference type="EMBL" id="JAYMYQ010000011">
    <property type="protein sequence ID" value="KAK7306622.1"/>
    <property type="molecule type" value="Genomic_DNA"/>
</dbReference>
<comment type="caution">
    <text evidence="1">The sequence shown here is derived from an EMBL/GenBank/DDBJ whole genome shotgun (WGS) entry which is preliminary data.</text>
</comment>
<gene>
    <name evidence="1" type="ORF">VNO77_44573</name>
</gene>
<name>A0AAN9JZ73_CANGL</name>
<accession>A0AAN9JZ73</accession>
<evidence type="ECO:0000313" key="1">
    <source>
        <dbReference type="EMBL" id="KAK7306622.1"/>
    </source>
</evidence>
<evidence type="ECO:0000313" key="2">
    <source>
        <dbReference type="Proteomes" id="UP001367508"/>
    </source>
</evidence>
<reference evidence="1 2" key="1">
    <citation type="submission" date="2024-01" db="EMBL/GenBank/DDBJ databases">
        <title>The genomes of 5 underutilized Papilionoideae crops provide insights into root nodulation and disease resistanc.</title>
        <authorList>
            <person name="Jiang F."/>
        </authorList>
    </citation>
    <scope>NUCLEOTIDE SEQUENCE [LARGE SCALE GENOMIC DNA]</scope>
    <source>
        <strain evidence="1">LVBAO_FW01</strain>
        <tissue evidence="1">Leaves</tissue>
    </source>
</reference>
<keyword evidence="2" id="KW-1185">Reference proteome</keyword>
<proteinExistence type="predicted"/>
<dbReference type="Proteomes" id="UP001367508">
    <property type="component" value="Unassembled WGS sequence"/>
</dbReference>
<protein>
    <submittedName>
        <fullName evidence="1">Uncharacterized protein</fullName>
    </submittedName>
</protein>
<organism evidence="1 2">
    <name type="scientific">Canavalia gladiata</name>
    <name type="common">Sword bean</name>
    <name type="synonym">Dolichos gladiatus</name>
    <dbReference type="NCBI Taxonomy" id="3824"/>
    <lineage>
        <taxon>Eukaryota</taxon>
        <taxon>Viridiplantae</taxon>
        <taxon>Streptophyta</taxon>
        <taxon>Embryophyta</taxon>
        <taxon>Tracheophyta</taxon>
        <taxon>Spermatophyta</taxon>
        <taxon>Magnoliopsida</taxon>
        <taxon>eudicotyledons</taxon>
        <taxon>Gunneridae</taxon>
        <taxon>Pentapetalae</taxon>
        <taxon>rosids</taxon>
        <taxon>fabids</taxon>
        <taxon>Fabales</taxon>
        <taxon>Fabaceae</taxon>
        <taxon>Papilionoideae</taxon>
        <taxon>50 kb inversion clade</taxon>
        <taxon>NPAAA clade</taxon>
        <taxon>indigoferoid/millettioid clade</taxon>
        <taxon>Phaseoleae</taxon>
        <taxon>Canavalia</taxon>
    </lineage>
</organism>
<dbReference type="AlphaFoldDB" id="A0AAN9JZ73"/>